<feature type="compositionally biased region" description="Polar residues" evidence="1">
    <location>
        <begin position="644"/>
        <end position="659"/>
    </location>
</feature>
<dbReference type="EMBL" id="LUEZ02000009">
    <property type="protein sequence ID" value="RDB29820.1"/>
    <property type="molecule type" value="Genomic_DNA"/>
</dbReference>
<keyword evidence="3" id="KW-1185">Reference proteome</keyword>
<feature type="region of interest" description="Disordered" evidence="1">
    <location>
        <begin position="439"/>
        <end position="486"/>
    </location>
</feature>
<feature type="compositionally biased region" description="Low complexity" evidence="1">
    <location>
        <begin position="63"/>
        <end position="75"/>
    </location>
</feature>
<proteinExistence type="predicted"/>
<feature type="compositionally biased region" description="Basic residues" evidence="1">
    <location>
        <begin position="629"/>
        <end position="641"/>
    </location>
</feature>
<sequence length="1008" mass="108225">MPASTSQSSEDTASPRVPISPFSFASSSDSHYTSDSLPDLGAFNTVLREWVYLQRPPRIPTAYHAEATSASASATPRTERTDSDTFGTGRRSTVWNHQPIAEYLHVPGNSTEESGDTTDTDTEGARSVVITVIENDDSDDQGTYLGATSSSSIAPEDSYTLSPLLTQPSLDDSSMSARDVDLDMDGDLEVELEMDPDLQPSLGALDEALSYIAAERAKVAQRAGATAATNATAWKHVIEPRRKRRRKRPGKGTASLPQPQHSSLFNAPDDQVTYDEDEQEVEDEADEELEGEGDDEFDDSIPRYHNLYSSKSTPVTPTPRRLRINPVSVSSDASASLSASTSSPKAAKPPRKRSRGKSSLSVVQADKPKQILKHSISTPSFRRKAIDDEQTTPRPEDVDVEVGFDGETRKLLNLTRELGRLFPADRDTLADVQASLRMAGKRRSGGGDVGLRPGGGDEWEEEDGDGEDGLDPRGREAEEHDPPVHVFVDHSNILIGLLTYLKRHEGSSRTKRPKGGAGAKSAIPNTIPDQKPPKPKPPSPTKPKFDDGSTEANVGKVSRPLPPIPTSASSTSSFPMTSPAPVQTHSQTMTPIPLPSFATAARSINTTTSTNDTVSPPTSPVKSLSLTRSKSKSKSKLKSKSKSTYVPNNVNTNISQADGSVSIPIPMPISASTSDDVLLLGGGRNVFGDVGAVRGVDSGGGAETTGGEDSGGVSSETAEEYGDESQEVEAGQEREPEKKKRPIRHLSHTALALILERGRPIKRRALVASSPLYQPLDTMERLGYEVRVYVRVPDYGDGMDRTRYTHGRSSSGGAASSIPTNAKKSKGHARRVSGSTSADSVSASASTSAGEAKGLARSAIAPPSSLTSLVPSHTHPHQHLQHQHPLLRHGSSGGVTTGRVRYREQGVDELLQLKLHQVLAAADKIPPGSTIVLATGDGNVSQFNEDGFLGPIRIALKNGWRVELYAWETGLSRAWRREFGEGSEWERSGMFRIIFLEQFAESLAKGGA</sequence>
<feature type="region of interest" description="Disordered" evidence="1">
    <location>
        <begin position="697"/>
        <end position="744"/>
    </location>
</feature>
<feature type="compositionally biased region" description="Polar residues" evidence="1">
    <location>
        <begin position="607"/>
        <end position="616"/>
    </location>
</feature>
<feature type="region of interest" description="Disordered" evidence="1">
    <location>
        <begin position="607"/>
        <end position="660"/>
    </location>
</feature>
<evidence type="ECO:0000256" key="1">
    <source>
        <dbReference type="SAM" id="MobiDB-lite"/>
    </source>
</evidence>
<feature type="compositionally biased region" description="Low complexity" evidence="1">
    <location>
        <begin position="20"/>
        <end position="36"/>
    </location>
</feature>
<feature type="region of interest" description="Disordered" evidence="1">
    <location>
        <begin position="224"/>
        <end position="400"/>
    </location>
</feature>
<name>A0A369K8N3_HYPMA</name>
<feature type="compositionally biased region" description="Polar residues" evidence="1">
    <location>
        <begin position="148"/>
        <end position="176"/>
    </location>
</feature>
<comment type="caution">
    <text evidence="2">The sequence shown here is derived from an EMBL/GenBank/DDBJ whole genome shotgun (WGS) entry which is preliminary data.</text>
</comment>
<dbReference type="OrthoDB" id="5590473at2759"/>
<evidence type="ECO:0000313" key="3">
    <source>
        <dbReference type="Proteomes" id="UP000076154"/>
    </source>
</evidence>
<dbReference type="STRING" id="39966.A0A369K8N3"/>
<feature type="compositionally biased region" description="Acidic residues" evidence="1">
    <location>
        <begin position="272"/>
        <end position="299"/>
    </location>
</feature>
<feature type="compositionally biased region" description="Acidic residues" evidence="1">
    <location>
        <begin position="457"/>
        <end position="469"/>
    </location>
</feature>
<dbReference type="CDD" id="cd18724">
    <property type="entry name" value="PIN_LabA-like"/>
    <property type="match status" value="1"/>
</dbReference>
<feature type="region of interest" description="Disordered" evidence="1">
    <location>
        <begin position="505"/>
        <end position="593"/>
    </location>
</feature>
<feature type="region of interest" description="Disordered" evidence="1">
    <location>
        <begin position="1"/>
        <end position="38"/>
    </location>
</feature>
<feature type="compositionally biased region" description="Low complexity" evidence="1">
    <location>
        <begin position="566"/>
        <end position="581"/>
    </location>
</feature>
<protein>
    <recommendedName>
        <fullName evidence="4">NYN domain-containing protein</fullName>
    </recommendedName>
</protein>
<feature type="region of interest" description="Disordered" evidence="1">
    <location>
        <begin position="63"/>
        <end position="92"/>
    </location>
</feature>
<feature type="compositionally biased region" description="Low complexity" evidence="1">
    <location>
        <begin position="832"/>
        <end position="850"/>
    </location>
</feature>
<dbReference type="InParanoid" id="A0A369K8N3"/>
<evidence type="ECO:0000313" key="2">
    <source>
        <dbReference type="EMBL" id="RDB29820.1"/>
    </source>
</evidence>
<gene>
    <name evidence="2" type="ORF">Hypma_013891</name>
</gene>
<feature type="region of interest" description="Disordered" evidence="1">
    <location>
        <begin position="795"/>
        <end position="897"/>
    </location>
</feature>
<feature type="compositionally biased region" description="Polar residues" evidence="1">
    <location>
        <begin position="1"/>
        <end position="12"/>
    </location>
</feature>
<evidence type="ECO:0008006" key="4">
    <source>
        <dbReference type="Google" id="ProtNLM"/>
    </source>
</evidence>
<dbReference type="AlphaFoldDB" id="A0A369K8N3"/>
<feature type="compositionally biased region" description="Basic and acidic residues" evidence="1">
    <location>
        <begin position="470"/>
        <end position="483"/>
    </location>
</feature>
<feature type="compositionally biased region" description="Gly residues" evidence="1">
    <location>
        <begin position="697"/>
        <end position="710"/>
    </location>
</feature>
<organism evidence="2 3">
    <name type="scientific">Hypsizygus marmoreus</name>
    <name type="common">White beech mushroom</name>
    <name type="synonym">Agaricus marmoreus</name>
    <dbReference type="NCBI Taxonomy" id="39966"/>
    <lineage>
        <taxon>Eukaryota</taxon>
        <taxon>Fungi</taxon>
        <taxon>Dikarya</taxon>
        <taxon>Basidiomycota</taxon>
        <taxon>Agaricomycotina</taxon>
        <taxon>Agaricomycetes</taxon>
        <taxon>Agaricomycetidae</taxon>
        <taxon>Agaricales</taxon>
        <taxon>Tricholomatineae</taxon>
        <taxon>Lyophyllaceae</taxon>
        <taxon>Hypsizygus</taxon>
    </lineage>
</organism>
<feature type="compositionally biased region" description="Acidic residues" evidence="1">
    <location>
        <begin position="717"/>
        <end position="727"/>
    </location>
</feature>
<feature type="compositionally biased region" description="Basic residues" evidence="1">
    <location>
        <begin position="874"/>
        <end position="887"/>
    </location>
</feature>
<feature type="compositionally biased region" description="Gly residues" evidence="1">
    <location>
        <begin position="446"/>
        <end position="456"/>
    </location>
</feature>
<feature type="compositionally biased region" description="Low complexity" evidence="1">
    <location>
        <begin position="224"/>
        <end position="233"/>
    </location>
</feature>
<feature type="region of interest" description="Disordered" evidence="1">
    <location>
        <begin position="148"/>
        <end position="178"/>
    </location>
</feature>
<accession>A0A369K8N3</accession>
<feature type="compositionally biased region" description="Polar residues" evidence="1">
    <location>
        <begin position="255"/>
        <end position="265"/>
    </location>
</feature>
<reference evidence="2" key="1">
    <citation type="submission" date="2018-04" db="EMBL/GenBank/DDBJ databases">
        <title>Whole genome sequencing of Hypsizygus marmoreus.</title>
        <authorList>
            <person name="Choi I.-G."/>
            <person name="Min B."/>
            <person name="Kim J.-G."/>
            <person name="Kim S."/>
            <person name="Oh Y.-L."/>
            <person name="Kong W.-S."/>
            <person name="Park H."/>
            <person name="Jeong J."/>
            <person name="Song E.-S."/>
        </authorList>
    </citation>
    <scope>NUCLEOTIDE SEQUENCE [LARGE SCALE GENOMIC DNA]</scope>
    <source>
        <strain evidence="2">51987-8</strain>
    </source>
</reference>
<feature type="compositionally biased region" description="Low complexity" evidence="1">
    <location>
        <begin position="326"/>
        <end position="346"/>
    </location>
</feature>
<feature type="compositionally biased region" description="Basic residues" evidence="1">
    <location>
        <begin position="241"/>
        <end position="250"/>
    </location>
</feature>
<dbReference type="Proteomes" id="UP000076154">
    <property type="component" value="Unassembled WGS sequence"/>
</dbReference>